<proteinExistence type="predicted"/>
<accession>A0A0H2WRD0</accession>
<dbReference type="Proteomes" id="UP000008185">
    <property type="component" value="Chromosome"/>
</dbReference>
<dbReference type="EMBL" id="DAASTS010000013">
    <property type="protein sequence ID" value="HAE6986970.1"/>
    <property type="molecule type" value="Genomic_DNA"/>
</dbReference>
<organism evidence="1 3">
    <name type="scientific">Salmonella paratyphi A (strain ATCC 9150 / SARB42)</name>
    <dbReference type="NCBI Taxonomy" id="295319"/>
    <lineage>
        <taxon>Bacteria</taxon>
        <taxon>Pseudomonadati</taxon>
        <taxon>Pseudomonadota</taxon>
        <taxon>Gammaproteobacteria</taxon>
        <taxon>Enterobacterales</taxon>
        <taxon>Enterobacteriaceae</taxon>
        <taxon>Salmonella</taxon>
    </lineage>
</organism>
<dbReference type="KEGG" id="spt:SPA1852"/>
<dbReference type="EMBL" id="CP000026">
    <property type="protein sequence ID" value="AAV77764.1"/>
    <property type="molecule type" value="Genomic_DNA"/>
</dbReference>
<evidence type="ECO:0000313" key="1">
    <source>
        <dbReference type="EMBL" id="AAV77764.1"/>
    </source>
</evidence>
<dbReference type="HOGENOM" id="CLU_2847256_0_0_6"/>
<dbReference type="RefSeq" id="WP_001117984.1">
    <property type="nucleotide sequence ID" value="NC_006511.1"/>
</dbReference>
<sequence>MPGLIGYWKQLPTKDEYIKKHNMSKISCYSCGHEKFSDVGLIQVWDNHRRILCAKCKTTLFREED</sequence>
<protein>
    <submittedName>
        <fullName evidence="1">Uncharacterized protein</fullName>
    </submittedName>
</protein>
<name>A0A0H2WRD0_SALPA</name>
<reference evidence="1 3" key="1">
    <citation type="journal article" date="2004" name="Nat. Genet.">
        <title>Comparison of genome degradation in Paratyphi A and Typhi, human-restricted serovars of Salmonella enterica that cause typhoid.</title>
        <authorList>
            <person name="McClelland M."/>
            <person name="Sanderson K.E."/>
            <person name="Clifton S.W."/>
            <person name="Latreille P."/>
            <person name="Porwollik S."/>
            <person name="Sabo A."/>
            <person name="Meyer R."/>
            <person name="Bieri T."/>
            <person name="Ozersky P."/>
            <person name="McLellan M."/>
            <person name="Harkins C.R."/>
            <person name="Wang C."/>
            <person name="Nguyen C."/>
            <person name="Berghoff A."/>
            <person name="Elliott G."/>
            <person name="Kohlberg S."/>
            <person name="Strong C."/>
            <person name="Du F."/>
            <person name="Carter J."/>
            <person name="Kremizki C."/>
            <person name="Layman D."/>
            <person name="Leonard S."/>
            <person name="Sun H."/>
            <person name="Fulton L."/>
            <person name="Nash W."/>
            <person name="Miner T."/>
            <person name="Minx P."/>
            <person name="Delehaunty K."/>
            <person name="Fronick C."/>
            <person name="Magrini V."/>
            <person name="Nhan M."/>
            <person name="Warren W."/>
            <person name="Florea L."/>
            <person name="Spieth J."/>
            <person name="Wilson R.K."/>
        </authorList>
    </citation>
    <scope>NUCLEOTIDE SEQUENCE [LARGE SCALE GENOMIC DNA]</scope>
    <source>
        <strain evidence="1">ATCC 9150</strain>
        <strain evidence="3">ATCC 9150 / SARB42</strain>
    </source>
</reference>
<evidence type="ECO:0000313" key="3">
    <source>
        <dbReference type="Proteomes" id="UP000008185"/>
    </source>
</evidence>
<reference evidence="2" key="3">
    <citation type="submission" date="2018-07" db="EMBL/GenBank/DDBJ databases">
        <authorList>
            <consortium name="NCBI Pathogen Detection Project"/>
        </authorList>
    </citation>
    <scope>NUCLEOTIDE SEQUENCE</scope>
    <source>
        <strain evidence="2">ATCC 9150</strain>
    </source>
</reference>
<gene>
    <name evidence="1" type="ordered locus">SPA1852</name>
    <name evidence="2" type="ORF">GNB70_002681</name>
</gene>
<reference evidence="2" key="2">
    <citation type="journal article" date="2018" name="Genome Biol.">
        <title>SKESA: strategic k-mer extension for scrupulous assemblies.</title>
        <authorList>
            <person name="Souvorov A."/>
            <person name="Agarwala R."/>
            <person name="Lipman D.J."/>
        </authorList>
    </citation>
    <scope>NUCLEOTIDE SEQUENCE</scope>
    <source>
        <strain evidence="2">ATCC 9150</strain>
    </source>
</reference>
<evidence type="ECO:0000313" key="2">
    <source>
        <dbReference type="EMBL" id="HAE6986970.1"/>
    </source>
</evidence>
<dbReference type="AlphaFoldDB" id="A0A0H2WRD0"/>